<dbReference type="Proteomes" id="UP000799772">
    <property type="component" value="Unassembled WGS sequence"/>
</dbReference>
<reference evidence="7" key="1">
    <citation type="journal article" date="2020" name="Stud. Mycol.">
        <title>101 Dothideomycetes genomes: a test case for predicting lifestyles and emergence of pathogens.</title>
        <authorList>
            <person name="Haridas S."/>
            <person name="Albert R."/>
            <person name="Binder M."/>
            <person name="Bloem J."/>
            <person name="Labutti K."/>
            <person name="Salamov A."/>
            <person name="Andreopoulos B."/>
            <person name="Baker S."/>
            <person name="Barry K."/>
            <person name="Bills G."/>
            <person name="Bluhm B."/>
            <person name="Cannon C."/>
            <person name="Castanera R."/>
            <person name="Culley D."/>
            <person name="Daum C."/>
            <person name="Ezra D."/>
            <person name="Gonzalez J."/>
            <person name="Henrissat B."/>
            <person name="Kuo A."/>
            <person name="Liang C."/>
            <person name="Lipzen A."/>
            <person name="Lutzoni F."/>
            <person name="Magnuson J."/>
            <person name="Mondo S."/>
            <person name="Nolan M."/>
            <person name="Ohm R."/>
            <person name="Pangilinan J."/>
            <person name="Park H.-J."/>
            <person name="Ramirez L."/>
            <person name="Alfaro M."/>
            <person name="Sun H."/>
            <person name="Tritt A."/>
            <person name="Yoshinaga Y."/>
            <person name="Zwiers L.-H."/>
            <person name="Turgeon B."/>
            <person name="Goodwin S."/>
            <person name="Spatafora J."/>
            <person name="Crous P."/>
            <person name="Grigoriev I."/>
        </authorList>
    </citation>
    <scope>NUCLEOTIDE SEQUENCE</scope>
    <source>
        <strain evidence="7">CBS 133067</strain>
    </source>
</reference>
<name>A0A9P4M7M4_9PEZI</name>
<keyword evidence="4 6" id="KW-0456">Lyase</keyword>
<dbReference type="Gene3D" id="3.40.640.10">
    <property type="entry name" value="Type I PLP-dependent aspartate aminotransferase-like (Major domain)"/>
    <property type="match status" value="1"/>
</dbReference>
<proteinExistence type="inferred from homology"/>
<keyword evidence="3 5" id="KW-0663">Pyridoxal phosphate</keyword>
<comment type="similarity">
    <text evidence="2 6">Belongs to the group II decarboxylase family.</text>
</comment>
<comment type="caution">
    <text evidence="7">The sequence shown here is derived from an EMBL/GenBank/DDBJ whole genome shotgun (WGS) entry which is preliminary data.</text>
</comment>
<accession>A0A9P4M7M4</accession>
<dbReference type="InterPro" id="IPR015421">
    <property type="entry name" value="PyrdxlP-dep_Trfase_major"/>
</dbReference>
<evidence type="ECO:0000256" key="4">
    <source>
        <dbReference type="ARBA" id="ARBA00023239"/>
    </source>
</evidence>
<comment type="cofactor">
    <cofactor evidence="1 5 6">
        <name>pyridoxal 5'-phosphate</name>
        <dbReference type="ChEBI" id="CHEBI:597326"/>
    </cofactor>
</comment>
<dbReference type="GO" id="GO:0016831">
    <property type="term" value="F:carboxy-lyase activity"/>
    <property type="evidence" value="ECO:0007669"/>
    <property type="project" value="TreeGrafter"/>
</dbReference>
<dbReference type="PANTHER" id="PTHR11999">
    <property type="entry name" value="GROUP II PYRIDOXAL-5-PHOSPHATE DECARBOXYLASE"/>
    <property type="match status" value="1"/>
</dbReference>
<dbReference type="GO" id="GO:0030170">
    <property type="term" value="F:pyridoxal phosphate binding"/>
    <property type="evidence" value="ECO:0007669"/>
    <property type="project" value="InterPro"/>
</dbReference>
<evidence type="ECO:0000256" key="1">
    <source>
        <dbReference type="ARBA" id="ARBA00001933"/>
    </source>
</evidence>
<dbReference type="OrthoDB" id="2161780at2759"/>
<dbReference type="PANTHER" id="PTHR11999:SF165">
    <property type="entry name" value="DECARBOXYLASE, PUTATIVE (AFU_ORTHOLOGUE AFUA_2G04980)-RELATED"/>
    <property type="match status" value="1"/>
</dbReference>
<dbReference type="SUPFAM" id="SSF53383">
    <property type="entry name" value="PLP-dependent transferases"/>
    <property type="match status" value="1"/>
</dbReference>
<dbReference type="Gene3D" id="3.90.1150.10">
    <property type="entry name" value="Aspartate Aminotransferase, domain 1"/>
    <property type="match status" value="1"/>
</dbReference>
<sequence>MNASTTDANELHHAQQQFIQKLYERNETTLPPEEILEQARNDIVTRLPDDGAGTHKTLINLDKLTKGFNNPILSSTYYGFVTGGVTPIASVADTACSVYDQNVQVHLPKETIATDIEYSTLKMLCQLLHLPIDTFTHRTFTTGATASNVLGLACGREYVISKAAERHSEDVSVGRDGLIGAMRKSRLDDIQILTTVPHSSLAKAASIVGLGRECIQLVGKDDVPYKFDLTKLQKLLRRPKTASIVVISCGEVNTGYFATDFADMQQIRHLCDEAGAFIHCDGAFGLMARCLQRSDDASKRHLQLDKLLEGCEGIELVDSITGDAHKLLNVPYDCGFFFSRRLHLATNVFRNAGAAYLNVATSNDDSENIPSPLNIGIENSRRFRALPVYASLVAYGRKGYAEMLLRQIRLAREIASCISKLKFLQLLPQESSNNFERVYIVVLFRAKDDNLNKQLVQRINRSRQIYVSGTSWDGAPAARIAISNWRVDVSTDAPRVENVLRDVYRSWMTE</sequence>
<dbReference type="InterPro" id="IPR002129">
    <property type="entry name" value="PyrdxlP-dep_de-COase"/>
</dbReference>
<dbReference type="GO" id="GO:0019752">
    <property type="term" value="P:carboxylic acid metabolic process"/>
    <property type="evidence" value="ECO:0007669"/>
    <property type="project" value="InterPro"/>
</dbReference>
<dbReference type="InterPro" id="IPR015422">
    <property type="entry name" value="PyrdxlP-dep_Trfase_small"/>
</dbReference>
<dbReference type="Pfam" id="PF00282">
    <property type="entry name" value="Pyridoxal_deC"/>
    <property type="match status" value="1"/>
</dbReference>
<evidence type="ECO:0000256" key="3">
    <source>
        <dbReference type="ARBA" id="ARBA00022898"/>
    </source>
</evidence>
<dbReference type="AlphaFoldDB" id="A0A9P4M7M4"/>
<feature type="modified residue" description="N6-(pyridoxal phosphate)lysine" evidence="5">
    <location>
        <position position="326"/>
    </location>
</feature>
<keyword evidence="8" id="KW-1185">Reference proteome</keyword>
<evidence type="ECO:0000313" key="7">
    <source>
        <dbReference type="EMBL" id="KAF2100150.1"/>
    </source>
</evidence>
<protein>
    <submittedName>
        <fullName evidence="7">Pyridoxal-dependent decarboxylase</fullName>
    </submittedName>
</protein>
<evidence type="ECO:0000313" key="8">
    <source>
        <dbReference type="Proteomes" id="UP000799772"/>
    </source>
</evidence>
<evidence type="ECO:0000256" key="2">
    <source>
        <dbReference type="ARBA" id="ARBA00009533"/>
    </source>
</evidence>
<organism evidence="7 8">
    <name type="scientific">Rhizodiscina lignyota</name>
    <dbReference type="NCBI Taxonomy" id="1504668"/>
    <lineage>
        <taxon>Eukaryota</taxon>
        <taxon>Fungi</taxon>
        <taxon>Dikarya</taxon>
        <taxon>Ascomycota</taxon>
        <taxon>Pezizomycotina</taxon>
        <taxon>Dothideomycetes</taxon>
        <taxon>Pleosporomycetidae</taxon>
        <taxon>Aulographales</taxon>
        <taxon>Rhizodiscinaceae</taxon>
        <taxon>Rhizodiscina</taxon>
    </lineage>
</organism>
<dbReference type="InterPro" id="IPR015424">
    <property type="entry name" value="PyrdxlP-dep_Trfase"/>
</dbReference>
<evidence type="ECO:0000256" key="6">
    <source>
        <dbReference type="RuleBase" id="RU000382"/>
    </source>
</evidence>
<dbReference type="EMBL" id="ML978125">
    <property type="protein sequence ID" value="KAF2100150.1"/>
    <property type="molecule type" value="Genomic_DNA"/>
</dbReference>
<gene>
    <name evidence="7" type="ORF">NA57DRAFT_75651</name>
</gene>
<evidence type="ECO:0000256" key="5">
    <source>
        <dbReference type="PIRSR" id="PIRSR602129-50"/>
    </source>
</evidence>
<dbReference type="GO" id="GO:0005737">
    <property type="term" value="C:cytoplasm"/>
    <property type="evidence" value="ECO:0007669"/>
    <property type="project" value="TreeGrafter"/>
</dbReference>
<dbReference type="InterPro" id="IPR010977">
    <property type="entry name" value="Aromatic_deC"/>
</dbReference>